<dbReference type="GO" id="GO:0005634">
    <property type="term" value="C:nucleus"/>
    <property type="evidence" value="ECO:0007669"/>
    <property type="project" value="UniProtKB-SubCell"/>
</dbReference>
<dbReference type="PANTHER" id="PTHR14898">
    <property type="entry name" value="ENHANCER OF POLYCOMB"/>
    <property type="match status" value="1"/>
</dbReference>
<dbReference type="GO" id="GO:0035267">
    <property type="term" value="C:NuA4 histone acetyltransferase complex"/>
    <property type="evidence" value="ECO:0007669"/>
    <property type="project" value="InterPro"/>
</dbReference>
<evidence type="ECO:0000256" key="4">
    <source>
        <dbReference type="ARBA" id="ARBA00023163"/>
    </source>
</evidence>
<sequence>MPSVPIKQTMSLFGVVKGVDTARVLRSGRRLLPDSGKKKMRRCIGGVERKTNDDVSSDGNDNIVIRKTLKQRNQKVRCLSKPDGRDRFFGKVYSRKRKRIDENDSGKKFRIKMLQNRCVIAVVVKPSCLFSCFLFVVLRCVIRFGLRLEDLSAFLLSEPICSAYASRAIQFLQGSVTAKVGICQFFGVKWFMPLFCVDFSAIPLCFKYLHSTVLLRYMLRSHFIVYNLVNVPSDIKEEIDLPDFQIELQNSCNTYKIEASEIGTVNVTPEVIQIDNNLSLQASDKCSELVGRNGQCLNMNSKRIQTRKTSVKKRKAPNTGVASDSKRGRKKSSSGASSSYCPANILVAEPDRCYRVEGAIVTSEEMPDSKEWHITVKKDGLTRCTIKAEKIMRPCSSNRYTRVRMISLENGWKLEFSNNQEWIAFKNLYKECSEREIPIRVSKVIPVPVVYDVTDYADNNIVPFNRPHSYISTNGDEFYRAMTRKTANYDMDSEDEEWLNKFNNEFQEHVSQDDFESIVDALEKAYYYNPNDCYDEKYVTNWCQNLVSKKVVEAAHSYWMRKRKHKHWSLLRIFKSYKVNVHSLVPKPSLRKKRSFKRHPSQISRGRLPSVLQDEKGGLEEDKNVMVKIEAAKAAAKESKEVAIQKRKRAQFLAQNADLAIYKATMLVRITETTQAGGSIDALAEYFLD</sequence>
<comment type="similarity">
    <text evidence="2 6">Belongs to the enhancer of polycomb family.</text>
</comment>
<comment type="subcellular location">
    <subcellularLocation>
        <location evidence="1 6">Nucleus</location>
    </subcellularLocation>
</comment>
<evidence type="ECO:0000256" key="3">
    <source>
        <dbReference type="ARBA" id="ARBA00023015"/>
    </source>
</evidence>
<gene>
    <name evidence="11" type="primary">LOC101489512</name>
</gene>
<feature type="compositionally biased region" description="Basic residues" evidence="7">
    <location>
        <begin position="305"/>
        <end position="316"/>
    </location>
</feature>
<dbReference type="GeneID" id="101489512"/>
<feature type="region of interest" description="Disordered" evidence="7">
    <location>
        <begin position="305"/>
        <end position="339"/>
    </location>
</feature>
<evidence type="ECO:0000256" key="5">
    <source>
        <dbReference type="ARBA" id="ARBA00023242"/>
    </source>
</evidence>
<keyword evidence="10" id="KW-1185">Reference proteome</keyword>
<feature type="transmembrane region" description="Helical" evidence="8">
    <location>
        <begin position="118"/>
        <end position="138"/>
    </location>
</feature>
<dbReference type="Pfam" id="PF10513">
    <property type="entry name" value="EPL1"/>
    <property type="match status" value="1"/>
</dbReference>
<dbReference type="InterPro" id="IPR019542">
    <property type="entry name" value="Enhancer_polycomb-like_N"/>
</dbReference>
<dbReference type="AlphaFoldDB" id="A0A1S2XZ44"/>
<proteinExistence type="inferred from homology"/>
<keyword evidence="5 6" id="KW-0539">Nucleus</keyword>
<dbReference type="STRING" id="3827.A0A1S2XZ44"/>
<dbReference type="InterPro" id="IPR024943">
    <property type="entry name" value="Enhancer_polycomb"/>
</dbReference>
<name>A0A1S2XZ44_CICAR</name>
<accession>A0A1S2XZ44</accession>
<keyword evidence="3 6" id="KW-0805">Transcription regulation</keyword>
<reference evidence="11" key="2">
    <citation type="submission" date="2025-08" db="UniProtKB">
        <authorList>
            <consortium name="RefSeq"/>
        </authorList>
    </citation>
    <scope>IDENTIFICATION</scope>
    <source>
        <tissue evidence="11">Etiolated seedlings</tissue>
    </source>
</reference>
<evidence type="ECO:0000256" key="7">
    <source>
        <dbReference type="SAM" id="MobiDB-lite"/>
    </source>
</evidence>
<keyword evidence="8" id="KW-0472">Membrane</keyword>
<evidence type="ECO:0000256" key="2">
    <source>
        <dbReference type="ARBA" id="ARBA00008035"/>
    </source>
</evidence>
<feature type="domain" description="Enhancer of polycomb-like N-terminal" evidence="9">
    <location>
        <begin position="337"/>
        <end position="524"/>
    </location>
</feature>
<evidence type="ECO:0000313" key="10">
    <source>
        <dbReference type="Proteomes" id="UP000087171"/>
    </source>
</evidence>
<evidence type="ECO:0000256" key="6">
    <source>
        <dbReference type="RuleBase" id="RU361124"/>
    </source>
</evidence>
<dbReference type="GO" id="GO:0006357">
    <property type="term" value="P:regulation of transcription by RNA polymerase II"/>
    <property type="evidence" value="ECO:0007669"/>
    <property type="project" value="InterPro"/>
</dbReference>
<dbReference type="eggNOG" id="KOG2261">
    <property type="taxonomic scope" value="Eukaryota"/>
</dbReference>
<evidence type="ECO:0000256" key="8">
    <source>
        <dbReference type="SAM" id="Phobius"/>
    </source>
</evidence>
<keyword evidence="8" id="KW-1133">Transmembrane helix</keyword>
<dbReference type="OrthoDB" id="435275at2759"/>
<keyword evidence="8" id="KW-0812">Transmembrane</keyword>
<evidence type="ECO:0000259" key="9">
    <source>
        <dbReference type="Pfam" id="PF10513"/>
    </source>
</evidence>
<dbReference type="Proteomes" id="UP000087171">
    <property type="component" value="Chromosome Ca4"/>
</dbReference>
<protein>
    <recommendedName>
        <fullName evidence="6">Enhancer of polycomb-like protein</fullName>
    </recommendedName>
</protein>
<dbReference type="PaxDb" id="3827-XP_004496192.1"/>
<keyword evidence="4 6" id="KW-0804">Transcription</keyword>
<reference evidence="10" key="1">
    <citation type="journal article" date="2013" name="Nat. Biotechnol.">
        <title>Draft genome sequence of chickpea (Cicer arietinum) provides a resource for trait improvement.</title>
        <authorList>
            <person name="Varshney R.K."/>
            <person name="Song C."/>
            <person name="Saxena R.K."/>
            <person name="Azam S."/>
            <person name="Yu S."/>
            <person name="Sharpe A.G."/>
            <person name="Cannon S."/>
            <person name="Baek J."/>
            <person name="Rosen B.D."/>
            <person name="Tar'an B."/>
            <person name="Millan T."/>
            <person name="Zhang X."/>
            <person name="Ramsay L.D."/>
            <person name="Iwata A."/>
            <person name="Wang Y."/>
            <person name="Nelson W."/>
            <person name="Farmer A.D."/>
            <person name="Gaur P.M."/>
            <person name="Soderlund C."/>
            <person name="Penmetsa R.V."/>
            <person name="Xu C."/>
            <person name="Bharti A.K."/>
            <person name="He W."/>
            <person name="Winter P."/>
            <person name="Zhao S."/>
            <person name="Hane J.K."/>
            <person name="Carrasquilla-Garcia N."/>
            <person name="Condie J.A."/>
            <person name="Upadhyaya H.D."/>
            <person name="Luo M.C."/>
            <person name="Thudi M."/>
            <person name="Gowda C.L."/>
            <person name="Singh N.P."/>
            <person name="Lichtenzveig J."/>
            <person name="Gali K.K."/>
            <person name="Rubio J."/>
            <person name="Nadarajan N."/>
            <person name="Dolezel J."/>
            <person name="Bansal K.C."/>
            <person name="Xu X."/>
            <person name="Edwards D."/>
            <person name="Zhang G."/>
            <person name="Kahl G."/>
            <person name="Gil J."/>
            <person name="Singh K.B."/>
            <person name="Datta S.K."/>
            <person name="Jackson S.A."/>
            <person name="Wang J."/>
            <person name="Cook D.R."/>
        </authorList>
    </citation>
    <scope>NUCLEOTIDE SEQUENCE [LARGE SCALE GENOMIC DNA]</scope>
    <source>
        <strain evidence="10">cv. CDC Frontier</strain>
    </source>
</reference>
<dbReference type="RefSeq" id="XP_004496192.1">
    <property type="nucleotide sequence ID" value="XM_004496135.3"/>
</dbReference>
<organism evidence="10 11">
    <name type="scientific">Cicer arietinum</name>
    <name type="common">Chickpea</name>
    <name type="synonym">Garbanzo</name>
    <dbReference type="NCBI Taxonomy" id="3827"/>
    <lineage>
        <taxon>Eukaryota</taxon>
        <taxon>Viridiplantae</taxon>
        <taxon>Streptophyta</taxon>
        <taxon>Embryophyta</taxon>
        <taxon>Tracheophyta</taxon>
        <taxon>Spermatophyta</taxon>
        <taxon>Magnoliopsida</taxon>
        <taxon>eudicotyledons</taxon>
        <taxon>Gunneridae</taxon>
        <taxon>Pentapetalae</taxon>
        <taxon>rosids</taxon>
        <taxon>fabids</taxon>
        <taxon>Fabales</taxon>
        <taxon>Fabaceae</taxon>
        <taxon>Papilionoideae</taxon>
        <taxon>50 kb inversion clade</taxon>
        <taxon>NPAAA clade</taxon>
        <taxon>Hologalegina</taxon>
        <taxon>IRL clade</taxon>
        <taxon>Cicereae</taxon>
        <taxon>Cicer</taxon>
    </lineage>
</organism>
<evidence type="ECO:0000256" key="1">
    <source>
        <dbReference type="ARBA" id="ARBA00004123"/>
    </source>
</evidence>
<dbReference type="KEGG" id="cam:101489512"/>
<evidence type="ECO:0000313" key="11">
    <source>
        <dbReference type="RefSeq" id="XP_004496192.1"/>
    </source>
</evidence>